<dbReference type="GO" id="GO:0005524">
    <property type="term" value="F:ATP binding"/>
    <property type="evidence" value="ECO:0007669"/>
    <property type="project" value="UniProtKB-UniRule"/>
</dbReference>
<protein>
    <submittedName>
        <fullName evidence="5">Protein kinase</fullName>
    </submittedName>
</protein>
<evidence type="ECO:0000313" key="6">
    <source>
        <dbReference type="Proteomes" id="UP000316726"/>
    </source>
</evidence>
<keyword evidence="5" id="KW-0418">Kinase</keyword>
<dbReference type="SUPFAM" id="SSF56112">
    <property type="entry name" value="Protein kinase-like (PK-like)"/>
    <property type="match status" value="1"/>
</dbReference>
<dbReference type="PROSITE" id="PS00107">
    <property type="entry name" value="PROTEIN_KINASE_ATP"/>
    <property type="match status" value="1"/>
</dbReference>
<dbReference type="InterPro" id="IPR011009">
    <property type="entry name" value="Kinase-like_dom_sf"/>
</dbReference>
<dbReference type="STRING" id="1764295.A0A5B8MFR1"/>
<comment type="similarity">
    <text evidence="1">Belongs to the protein kinase superfamily. CK1 Ser/Thr protein kinase family. Casein kinase I subfamily.</text>
</comment>
<keyword evidence="2" id="KW-0547">Nucleotide-binding</keyword>
<dbReference type="AlphaFoldDB" id="A0A5B8MFR1"/>
<accession>A0A5B8MFR1</accession>
<dbReference type="Proteomes" id="UP000316726">
    <property type="component" value="Chromosome 2"/>
</dbReference>
<evidence type="ECO:0000259" key="4">
    <source>
        <dbReference type="PROSITE" id="PS50011"/>
    </source>
</evidence>
<sequence length="443" mass="48438">MGGRGLGEGGWECEGGGPPPPAKGLPVAVVVGGDLEALCRELEGEDWVGGAARAEPEDVIGSPMGLIVAGPVGSRKRKRGSGETCGTPEGSVESEYSLFVRRASVECDRSRRSFAWSGGSSDRTHSVTEPFFDFSTEERDYKILQNIGEGTFATVHLCDYPDKSLCDFAAIKCSKSPEDREEAWEPNKAGSTYGGCQPGTVTYEILVYLKLWSGDDPVPGIPSIFDYGELEDQHTYIAMQLLGPSWEQMIENGTAGKGLISRYLGLLVNSLEKIHESGIVHCDVKPKNILAKDLVCVTEPYLLDFGLSFHLDTAQRGDCREFIGTADYSSDDRLLSRRSPLPVDDMISLGYTALHAWLGDLPWRCPSSAYEVDSLNSDKSTPGLQEFQRERALKMEEGLGQWAPFFREWFGYCDGVAKGKGGISYGELRDIIRRNENSLAQSA</sequence>
<evidence type="ECO:0000256" key="1">
    <source>
        <dbReference type="ARBA" id="ARBA00005926"/>
    </source>
</evidence>
<evidence type="ECO:0000256" key="3">
    <source>
        <dbReference type="SAM" id="MobiDB-lite"/>
    </source>
</evidence>
<dbReference type="OrthoDB" id="5857966at2759"/>
<dbReference type="InterPro" id="IPR017441">
    <property type="entry name" value="Protein_kinase_ATP_BS"/>
</dbReference>
<dbReference type="InterPro" id="IPR000719">
    <property type="entry name" value="Prot_kinase_dom"/>
</dbReference>
<reference evidence="5 6" key="1">
    <citation type="submission" date="2018-07" db="EMBL/GenBank/DDBJ databases">
        <title>The complete nuclear genome of the prasinophyte Chloropicon primus (CCMP1205).</title>
        <authorList>
            <person name="Pombert J.-F."/>
            <person name="Otis C."/>
            <person name="Turmel M."/>
            <person name="Lemieux C."/>
        </authorList>
    </citation>
    <scope>NUCLEOTIDE SEQUENCE [LARGE SCALE GENOMIC DNA]</scope>
    <source>
        <strain evidence="5 6">CCMP1205</strain>
    </source>
</reference>
<keyword evidence="6" id="KW-1185">Reference proteome</keyword>
<name>A0A5B8MFR1_9CHLO</name>
<keyword evidence="5" id="KW-0808">Transferase</keyword>
<dbReference type="PANTHER" id="PTHR11909">
    <property type="entry name" value="CASEIN KINASE-RELATED"/>
    <property type="match status" value="1"/>
</dbReference>
<dbReference type="InterPro" id="IPR050235">
    <property type="entry name" value="CK1_Ser-Thr_kinase"/>
</dbReference>
<evidence type="ECO:0000313" key="5">
    <source>
        <dbReference type="EMBL" id="QDZ19276.1"/>
    </source>
</evidence>
<dbReference type="SMART" id="SM00220">
    <property type="entry name" value="S_TKc"/>
    <property type="match status" value="1"/>
</dbReference>
<feature type="compositionally biased region" description="Gly residues" evidence="3">
    <location>
        <begin position="1"/>
        <end position="16"/>
    </location>
</feature>
<dbReference type="PROSITE" id="PS50011">
    <property type="entry name" value="PROTEIN_KINASE_DOM"/>
    <property type="match status" value="1"/>
</dbReference>
<organism evidence="5 6">
    <name type="scientific">Chloropicon primus</name>
    <dbReference type="NCBI Taxonomy" id="1764295"/>
    <lineage>
        <taxon>Eukaryota</taxon>
        <taxon>Viridiplantae</taxon>
        <taxon>Chlorophyta</taxon>
        <taxon>Chloropicophyceae</taxon>
        <taxon>Chloropicales</taxon>
        <taxon>Chloropicaceae</taxon>
        <taxon>Chloropicon</taxon>
    </lineage>
</organism>
<gene>
    <name evidence="5" type="ORF">A3770_02p17940</name>
</gene>
<feature type="binding site" evidence="2">
    <location>
        <position position="172"/>
    </location>
    <ligand>
        <name>ATP</name>
        <dbReference type="ChEBI" id="CHEBI:30616"/>
    </ligand>
</feature>
<proteinExistence type="inferred from homology"/>
<feature type="region of interest" description="Disordered" evidence="3">
    <location>
        <begin position="1"/>
        <end position="20"/>
    </location>
</feature>
<feature type="domain" description="Protein kinase" evidence="4">
    <location>
        <begin position="141"/>
        <end position="443"/>
    </location>
</feature>
<dbReference type="EMBL" id="CP031035">
    <property type="protein sequence ID" value="QDZ19276.1"/>
    <property type="molecule type" value="Genomic_DNA"/>
</dbReference>
<dbReference type="GO" id="GO:0004672">
    <property type="term" value="F:protein kinase activity"/>
    <property type="evidence" value="ECO:0007669"/>
    <property type="project" value="InterPro"/>
</dbReference>
<dbReference type="Pfam" id="PF00069">
    <property type="entry name" value="Pkinase"/>
    <property type="match status" value="1"/>
</dbReference>
<evidence type="ECO:0000256" key="2">
    <source>
        <dbReference type="PROSITE-ProRule" id="PRU10141"/>
    </source>
</evidence>
<dbReference type="Gene3D" id="1.10.510.10">
    <property type="entry name" value="Transferase(Phosphotransferase) domain 1"/>
    <property type="match status" value="1"/>
</dbReference>
<keyword evidence="2" id="KW-0067">ATP-binding</keyword>